<feature type="transmembrane region" description="Helical" evidence="2">
    <location>
        <begin position="137"/>
        <end position="156"/>
    </location>
</feature>
<evidence type="ECO:0000256" key="2">
    <source>
        <dbReference type="SAM" id="Phobius"/>
    </source>
</evidence>
<proteinExistence type="predicted"/>
<keyword evidence="5" id="KW-1185">Reference proteome</keyword>
<dbReference type="PROSITE" id="PS51257">
    <property type="entry name" value="PROKAR_LIPOPROTEIN"/>
    <property type="match status" value="1"/>
</dbReference>
<reference evidence="4" key="1">
    <citation type="journal article" date="2023" name="Science">
        <title>Genome structures resolve the early diversification of teleost fishes.</title>
        <authorList>
            <person name="Parey E."/>
            <person name="Louis A."/>
            <person name="Montfort J."/>
            <person name="Bouchez O."/>
            <person name="Roques C."/>
            <person name="Iampietro C."/>
            <person name="Lluch J."/>
            <person name="Castinel A."/>
            <person name="Donnadieu C."/>
            <person name="Desvignes T."/>
            <person name="Floi Bucao C."/>
            <person name="Jouanno E."/>
            <person name="Wen M."/>
            <person name="Mejri S."/>
            <person name="Dirks R."/>
            <person name="Jansen H."/>
            <person name="Henkel C."/>
            <person name="Chen W.J."/>
            <person name="Zahm M."/>
            <person name="Cabau C."/>
            <person name="Klopp C."/>
            <person name="Thompson A.W."/>
            <person name="Robinson-Rechavi M."/>
            <person name="Braasch I."/>
            <person name="Lecointre G."/>
            <person name="Bobe J."/>
            <person name="Postlethwait J.H."/>
            <person name="Berthelot C."/>
            <person name="Roest Crollius H."/>
            <person name="Guiguen Y."/>
        </authorList>
    </citation>
    <scope>NUCLEOTIDE SEQUENCE</scope>
    <source>
        <strain evidence="4">NC1722</strain>
    </source>
</reference>
<sequence length="221" mass="23849">MRPAAVFLITLQLLWTGSCVDSSRDGESGELCVLLNKLKRVRDGDMTDPMRTLLDSLFRAFSRCDMDQGTTPASPSTAATLPPADMDQGTTPASTTAGSTHPQEESTLPPAAPGLPTPGIDSGKQELLGSPNSDMKFLWIVLAGLGVLMLVTIFILKSKVLICTRIHTYTDVADYVEEKAFSKNDDIVLLGVTPGNEGEDDYYYSPRGSARFEDIPPGLTY</sequence>
<feature type="signal peptide" evidence="3">
    <location>
        <begin position="1"/>
        <end position="19"/>
    </location>
</feature>
<keyword evidence="2" id="KW-1133">Transmembrane helix</keyword>
<dbReference type="Proteomes" id="UP001221898">
    <property type="component" value="Unassembled WGS sequence"/>
</dbReference>
<feature type="compositionally biased region" description="Low complexity" evidence="1">
    <location>
        <begin position="70"/>
        <end position="101"/>
    </location>
</feature>
<accession>A0AAD7RAX0</accession>
<evidence type="ECO:0000313" key="4">
    <source>
        <dbReference type="EMBL" id="KAJ8373013.1"/>
    </source>
</evidence>
<feature type="chain" id="PRO_5042291721" evidence="3">
    <location>
        <begin position="20"/>
        <end position="221"/>
    </location>
</feature>
<comment type="caution">
    <text evidence="4">The sequence shown here is derived from an EMBL/GenBank/DDBJ whole genome shotgun (WGS) entry which is preliminary data.</text>
</comment>
<feature type="region of interest" description="Disordered" evidence="1">
    <location>
        <begin position="68"/>
        <end position="127"/>
    </location>
</feature>
<evidence type="ECO:0000256" key="1">
    <source>
        <dbReference type="SAM" id="MobiDB-lite"/>
    </source>
</evidence>
<dbReference type="EMBL" id="JAINUG010000376">
    <property type="protein sequence ID" value="KAJ8373013.1"/>
    <property type="molecule type" value="Genomic_DNA"/>
</dbReference>
<gene>
    <name evidence="4" type="ORF">AAFF_G00272040</name>
</gene>
<dbReference type="AlphaFoldDB" id="A0AAD7RAX0"/>
<evidence type="ECO:0000313" key="5">
    <source>
        <dbReference type="Proteomes" id="UP001221898"/>
    </source>
</evidence>
<keyword evidence="2" id="KW-0472">Membrane</keyword>
<keyword evidence="2" id="KW-0812">Transmembrane</keyword>
<protein>
    <submittedName>
        <fullName evidence="4">Uncharacterized protein</fullName>
    </submittedName>
</protein>
<name>A0AAD7RAX0_9TELE</name>
<organism evidence="4 5">
    <name type="scientific">Aldrovandia affinis</name>
    <dbReference type="NCBI Taxonomy" id="143900"/>
    <lineage>
        <taxon>Eukaryota</taxon>
        <taxon>Metazoa</taxon>
        <taxon>Chordata</taxon>
        <taxon>Craniata</taxon>
        <taxon>Vertebrata</taxon>
        <taxon>Euteleostomi</taxon>
        <taxon>Actinopterygii</taxon>
        <taxon>Neopterygii</taxon>
        <taxon>Teleostei</taxon>
        <taxon>Notacanthiformes</taxon>
        <taxon>Halosauridae</taxon>
        <taxon>Aldrovandia</taxon>
    </lineage>
</organism>
<evidence type="ECO:0000256" key="3">
    <source>
        <dbReference type="SAM" id="SignalP"/>
    </source>
</evidence>
<keyword evidence="3" id="KW-0732">Signal</keyword>